<dbReference type="GO" id="GO:0009252">
    <property type="term" value="P:peptidoglycan biosynthetic process"/>
    <property type="evidence" value="ECO:0007669"/>
    <property type="project" value="UniProtKB-KW"/>
</dbReference>
<feature type="transmembrane region" description="Helical" evidence="8">
    <location>
        <begin position="335"/>
        <end position="364"/>
    </location>
</feature>
<protein>
    <recommendedName>
        <fullName evidence="10">Murein biosynthesis integral membrane protein MurJ</fullName>
    </recommendedName>
</protein>
<evidence type="ECO:0000256" key="6">
    <source>
        <dbReference type="ARBA" id="ARBA00022989"/>
    </source>
</evidence>
<gene>
    <name evidence="9" type="ORF">METZ01_LOCUS269778</name>
</gene>
<dbReference type="GO" id="GO:0008360">
    <property type="term" value="P:regulation of cell shape"/>
    <property type="evidence" value="ECO:0007669"/>
    <property type="project" value="UniProtKB-KW"/>
</dbReference>
<feature type="transmembrane region" description="Helical" evidence="8">
    <location>
        <begin position="409"/>
        <end position="428"/>
    </location>
</feature>
<dbReference type="PANTHER" id="PTHR47019:SF1">
    <property type="entry name" value="LIPID II FLIPPASE MURJ"/>
    <property type="match status" value="1"/>
</dbReference>
<evidence type="ECO:0000256" key="1">
    <source>
        <dbReference type="ARBA" id="ARBA00004651"/>
    </source>
</evidence>
<reference evidence="9" key="1">
    <citation type="submission" date="2018-05" db="EMBL/GenBank/DDBJ databases">
        <authorList>
            <person name="Lanie J.A."/>
            <person name="Ng W.-L."/>
            <person name="Kazmierczak K.M."/>
            <person name="Andrzejewski T.M."/>
            <person name="Davidsen T.M."/>
            <person name="Wayne K.J."/>
            <person name="Tettelin H."/>
            <person name="Glass J.I."/>
            <person name="Rusch D."/>
            <person name="Podicherti R."/>
            <person name="Tsui H.-C.T."/>
            <person name="Winkler M.E."/>
        </authorList>
    </citation>
    <scope>NUCLEOTIDE SEQUENCE</scope>
</reference>
<feature type="transmembrane region" description="Helical" evidence="8">
    <location>
        <begin position="48"/>
        <end position="67"/>
    </location>
</feature>
<keyword evidence="6 8" id="KW-1133">Transmembrane helix</keyword>
<keyword evidence="2" id="KW-1003">Cell membrane</keyword>
<evidence type="ECO:0000256" key="4">
    <source>
        <dbReference type="ARBA" id="ARBA00022960"/>
    </source>
</evidence>
<dbReference type="NCBIfam" id="TIGR01695">
    <property type="entry name" value="murJ_mviN"/>
    <property type="match status" value="1"/>
</dbReference>
<evidence type="ECO:0000256" key="7">
    <source>
        <dbReference type="ARBA" id="ARBA00023136"/>
    </source>
</evidence>
<feature type="transmembrane region" description="Helical" evidence="8">
    <location>
        <begin position="113"/>
        <end position="136"/>
    </location>
</feature>
<feature type="transmembrane region" description="Helical" evidence="8">
    <location>
        <begin position="376"/>
        <end position="397"/>
    </location>
</feature>
<keyword evidence="4" id="KW-0133">Cell shape</keyword>
<feature type="non-terminal residue" evidence="9">
    <location>
        <position position="1"/>
    </location>
</feature>
<evidence type="ECO:0000256" key="2">
    <source>
        <dbReference type="ARBA" id="ARBA00022475"/>
    </source>
</evidence>
<organism evidence="9">
    <name type="scientific">marine metagenome</name>
    <dbReference type="NCBI Taxonomy" id="408172"/>
    <lineage>
        <taxon>unclassified sequences</taxon>
        <taxon>metagenomes</taxon>
        <taxon>ecological metagenomes</taxon>
    </lineage>
</organism>
<dbReference type="GO" id="GO:0034204">
    <property type="term" value="P:lipid translocation"/>
    <property type="evidence" value="ECO:0007669"/>
    <property type="project" value="TreeGrafter"/>
</dbReference>
<dbReference type="PANTHER" id="PTHR47019">
    <property type="entry name" value="LIPID II FLIPPASE MURJ"/>
    <property type="match status" value="1"/>
</dbReference>
<evidence type="ECO:0000313" key="9">
    <source>
        <dbReference type="EMBL" id="SVC16924.1"/>
    </source>
</evidence>
<dbReference type="HAMAP" id="MF_02078">
    <property type="entry name" value="MurJ_MviN"/>
    <property type="match status" value="1"/>
</dbReference>
<accession>A0A382JWM0</accession>
<dbReference type="Pfam" id="PF03023">
    <property type="entry name" value="MurJ"/>
    <property type="match status" value="1"/>
</dbReference>
<feature type="non-terminal residue" evidence="9">
    <location>
        <position position="430"/>
    </location>
</feature>
<name>A0A382JWM0_9ZZZZ</name>
<dbReference type="InterPro" id="IPR004268">
    <property type="entry name" value="MurJ"/>
</dbReference>
<comment type="subcellular location">
    <subcellularLocation>
        <location evidence="1">Cell membrane</location>
        <topology evidence="1">Multi-pass membrane protein</topology>
    </subcellularLocation>
</comment>
<evidence type="ECO:0008006" key="10">
    <source>
        <dbReference type="Google" id="ProtNLM"/>
    </source>
</evidence>
<feature type="transmembrane region" description="Helical" evidence="8">
    <location>
        <begin position="296"/>
        <end position="314"/>
    </location>
</feature>
<keyword evidence="7 8" id="KW-0472">Membrane</keyword>
<dbReference type="EMBL" id="UINC01077112">
    <property type="protein sequence ID" value="SVC16924.1"/>
    <property type="molecule type" value="Genomic_DNA"/>
</dbReference>
<keyword evidence="3 8" id="KW-0812">Transmembrane</keyword>
<dbReference type="GO" id="GO:0005886">
    <property type="term" value="C:plasma membrane"/>
    <property type="evidence" value="ECO:0007669"/>
    <property type="project" value="UniProtKB-SubCell"/>
</dbReference>
<evidence type="ECO:0000256" key="5">
    <source>
        <dbReference type="ARBA" id="ARBA00022984"/>
    </source>
</evidence>
<feature type="transmembrane region" description="Helical" evidence="8">
    <location>
        <begin position="183"/>
        <end position="202"/>
    </location>
</feature>
<evidence type="ECO:0000256" key="8">
    <source>
        <dbReference type="SAM" id="Phobius"/>
    </source>
</evidence>
<keyword evidence="5" id="KW-0573">Peptidoglycan synthesis</keyword>
<dbReference type="PRINTS" id="PR01806">
    <property type="entry name" value="VIRFACTRMVIN"/>
</dbReference>
<dbReference type="AlphaFoldDB" id="A0A382JWM0"/>
<dbReference type="InterPro" id="IPR051050">
    <property type="entry name" value="Lipid_II_flippase_MurJ/MviN"/>
</dbReference>
<sequence length="430" mass="46539">SQGGAVIQGLMSTSKKSVERKPKGLLRAVSVVGSMTLLSRITGLARDVVFSHWFGAGVTMDAFFVAFKIPNLLRRFFAEGAFSQAFVPVISEYRTTRSPQEIRELIDRASGTLALILFVVTVLGVVSAPILIMIFAPGFLDEGPRYGLARDMLRFTFPYIFFISLTALCGAILNSYQKFASPAFTPVLLNLVLIGFAGWVAPDMARPAIGLAVGVFVAGVIQLTFQAAFLVRLKLLPQPRWGWAHDGVRKILKLMGPVIFGSSVAQINILFDTVVASFLAAGSISWLYYSDRLMEFPLGMFGVALATVILPNLSQQHARGSGEAFSDVLDWALRLVLIIGLPATLGLMALAGPLLTTIFFSGAFTERDVAMASASLIAYAFGLVAFILIKVLSAGFFARQDTRTPVRIAVTALVLNMLFNVILVVIMVRS</sequence>
<dbReference type="CDD" id="cd13123">
    <property type="entry name" value="MATE_MurJ_like"/>
    <property type="match status" value="1"/>
</dbReference>
<evidence type="ECO:0000256" key="3">
    <source>
        <dbReference type="ARBA" id="ARBA00022692"/>
    </source>
</evidence>
<proteinExistence type="inferred from homology"/>
<feature type="transmembrane region" description="Helical" evidence="8">
    <location>
        <begin position="208"/>
        <end position="231"/>
    </location>
</feature>
<dbReference type="GO" id="GO:0015648">
    <property type="term" value="F:lipid-linked peptidoglycan transporter activity"/>
    <property type="evidence" value="ECO:0007669"/>
    <property type="project" value="TreeGrafter"/>
</dbReference>
<feature type="transmembrane region" description="Helical" evidence="8">
    <location>
        <begin position="156"/>
        <end position="176"/>
    </location>
</feature>